<evidence type="ECO:0000313" key="2">
    <source>
        <dbReference type="Proteomes" id="UP000254879"/>
    </source>
</evidence>
<proteinExistence type="predicted"/>
<dbReference type="AlphaFoldDB" id="A0A378MC74"/>
<accession>A0A378MC74</accession>
<reference evidence="1 2" key="1">
    <citation type="submission" date="2018-06" db="EMBL/GenBank/DDBJ databases">
        <authorList>
            <consortium name="Pathogen Informatics"/>
            <person name="Doyle S."/>
        </authorList>
    </citation>
    <scope>NUCLEOTIDE SEQUENCE [LARGE SCALE GENOMIC DNA]</scope>
    <source>
        <strain evidence="2">NCTC 10815</strain>
    </source>
</reference>
<name>A0A378MC74_LISGR</name>
<gene>
    <name evidence="1" type="ORF">NCTC10815_01230</name>
</gene>
<protein>
    <submittedName>
        <fullName evidence="1">Uncharacterized protein</fullName>
    </submittedName>
</protein>
<organism evidence="1 2">
    <name type="scientific">Listeria grayi</name>
    <name type="common">Listeria murrayi</name>
    <dbReference type="NCBI Taxonomy" id="1641"/>
    <lineage>
        <taxon>Bacteria</taxon>
        <taxon>Bacillati</taxon>
        <taxon>Bacillota</taxon>
        <taxon>Bacilli</taxon>
        <taxon>Bacillales</taxon>
        <taxon>Listeriaceae</taxon>
        <taxon>Listeria</taxon>
    </lineage>
</organism>
<sequence length="32" mass="3489">MKKVKASTAMVQIMKIGGSTTFMDCRAILSIQ</sequence>
<dbReference type="EMBL" id="UGPG01000001">
    <property type="protein sequence ID" value="STY43921.1"/>
    <property type="molecule type" value="Genomic_DNA"/>
</dbReference>
<dbReference type="Proteomes" id="UP000254879">
    <property type="component" value="Unassembled WGS sequence"/>
</dbReference>
<evidence type="ECO:0000313" key="1">
    <source>
        <dbReference type="EMBL" id="STY43921.1"/>
    </source>
</evidence>